<evidence type="ECO:0000313" key="4">
    <source>
        <dbReference type="Proteomes" id="UP001218188"/>
    </source>
</evidence>
<feature type="compositionally biased region" description="Polar residues" evidence="1">
    <location>
        <begin position="1"/>
        <end position="15"/>
    </location>
</feature>
<proteinExistence type="predicted"/>
<keyword evidence="4" id="KW-1185">Reference proteome</keyword>
<evidence type="ECO:0000256" key="1">
    <source>
        <dbReference type="SAM" id="MobiDB-lite"/>
    </source>
</evidence>
<feature type="region of interest" description="Disordered" evidence="1">
    <location>
        <begin position="122"/>
        <end position="153"/>
    </location>
</feature>
<feature type="transmembrane region" description="Helical" evidence="2">
    <location>
        <begin position="284"/>
        <end position="310"/>
    </location>
</feature>
<evidence type="ECO:0000256" key="2">
    <source>
        <dbReference type="SAM" id="Phobius"/>
    </source>
</evidence>
<dbReference type="EMBL" id="JARJCM010000222">
    <property type="protein sequence ID" value="KAJ7021815.1"/>
    <property type="molecule type" value="Genomic_DNA"/>
</dbReference>
<feature type="region of interest" description="Disordered" evidence="1">
    <location>
        <begin position="171"/>
        <end position="209"/>
    </location>
</feature>
<keyword evidence="2" id="KW-1133">Transmembrane helix</keyword>
<feature type="region of interest" description="Disordered" evidence="1">
    <location>
        <begin position="61"/>
        <end position="85"/>
    </location>
</feature>
<organism evidence="3 4">
    <name type="scientific">Mycena alexandri</name>
    <dbReference type="NCBI Taxonomy" id="1745969"/>
    <lineage>
        <taxon>Eukaryota</taxon>
        <taxon>Fungi</taxon>
        <taxon>Dikarya</taxon>
        <taxon>Basidiomycota</taxon>
        <taxon>Agaricomycotina</taxon>
        <taxon>Agaricomycetes</taxon>
        <taxon>Agaricomycetidae</taxon>
        <taxon>Agaricales</taxon>
        <taxon>Marasmiineae</taxon>
        <taxon>Mycenaceae</taxon>
        <taxon>Mycena</taxon>
    </lineage>
</organism>
<sequence length="486" mass="51791">MAGLLASTSPLTSTGVPMRRNDSEESTESAFPSVLNTPADEKPMPFEFIEGKLLSVAAPQVLERPETHKRATTDNGPNGGGRSPCRVLLPRQLSKALEEANISTAEGGLLVRARSHSISVDEPAIPAAPPSPDLMSFSSPELSSEQEEPQRVQTPEPTVIFDAYAESSPLSITRTTPRGRPQLRRDITSPSAGPIPFGLETPGPESTPNARTMLRNRKGMYTLPNDSITGEPAPGVQDASGLHDASHDVAIDADDKGVLSEYDFEHETGGPTLPKLSFLLPLQLVLFPIYCALVGASVLLFPTSLATIAFPASASELRPNMNSNTVARFGFFMRLPYIILAHCLPFTAPPTPIRVFAHWTAVAHLHVAIFLALLVGVAYVVPLAGALVSAGCGALFVTAWGDFSLVGYDGGGLEGKLELGSDVRQMLYQILLTPGCGFADGDRMEKVGEKYLLVRGSPKKPTRAEILAAGGLDEQDSEEDGDVDDE</sequence>
<keyword evidence="2" id="KW-0472">Membrane</keyword>
<feature type="region of interest" description="Disordered" evidence="1">
    <location>
        <begin position="1"/>
        <end position="43"/>
    </location>
</feature>
<keyword evidence="2" id="KW-0812">Transmembrane</keyword>
<reference evidence="3" key="1">
    <citation type="submission" date="2023-03" db="EMBL/GenBank/DDBJ databases">
        <title>Massive genome expansion in bonnet fungi (Mycena s.s.) driven by repeated elements and novel gene families across ecological guilds.</title>
        <authorList>
            <consortium name="Lawrence Berkeley National Laboratory"/>
            <person name="Harder C.B."/>
            <person name="Miyauchi S."/>
            <person name="Viragh M."/>
            <person name="Kuo A."/>
            <person name="Thoen E."/>
            <person name="Andreopoulos B."/>
            <person name="Lu D."/>
            <person name="Skrede I."/>
            <person name="Drula E."/>
            <person name="Henrissat B."/>
            <person name="Morin E."/>
            <person name="Kohler A."/>
            <person name="Barry K."/>
            <person name="LaButti K."/>
            <person name="Morin E."/>
            <person name="Salamov A."/>
            <person name="Lipzen A."/>
            <person name="Mereny Z."/>
            <person name="Hegedus B."/>
            <person name="Baldrian P."/>
            <person name="Stursova M."/>
            <person name="Weitz H."/>
            <person name="Taylor A."/>
            <person name="Grigoriev I.V."/>
            <person name="Nagy L.G."/>
            <person name="Martin F."/>
            <person name="Kauserud H."/>
        </authorList>
    </citation>
    <scope>NUCLEOTIDE SEQUENCE</scope>
    <source>
        <strain evidence="3">CBHHK200</strain>
    </source>
</reference>
<name>A0AAD6WQY6_9AGAR</name>
<gene>
    <name evidence="3" type="ORF">C8F04DRAFT_1139748</name>
</gene>
<accession>A0AAD6WQY6</accession>
<feature type="compositionally biased region" description="Basic and acidic residues" evidence="1">
    <location>
        <begin position="63"/>
        <end position="72"/>
    </location>
</feature>
<feature type="transmembrane region" description="Helical" evidence="2">
    <location>
        <begin position="331"/>
        <end position="348"/>
    </location>
</feature>
<evidence type="ECO:0000313" key="3">
    <source>
        <dbReference type="EMBL" id="KAJ7021815.1"/>
    </source>
</evidence>
<comment type="caution">
    <text evidence="3">The sequence shown here is derived from an EMBL/GenBank/DDBJ whole genome shotgun (WGS) entry which is preliminary data.</text>
</comment>
<protein>
    <submittedName>
        <fullName evidence="3">Uncharacterized protein</fullName>
    </submittedName>
</protein>
<dbReference type="AlphaFoldDB" id="A0AAD6WQY6"/>
<dbReference type="Proteomes" id="UP001218188">
    <property type="component" value="Unassembled WGS sequence"/>
</dbReference>
<feature type="transmembrane region" description="Helical" evidence="2">
    <location>
        <begin position="368"/>
        <end position="397"/>
    </location>
</feature>